<evidence type="ECO:0000259" key="4">
    <source>
        <dbReference type="PROSITE" id="PS00036"/>
    </source>
</evidence>
<dbReference type="PANTHER" id="PTHR22952">
    <property type="entry name" value="CAMP-RESPONSE ELEMENT BINDING PROTEIN-RELATED"/>
    <property type="match status" value="1"/>
</dbReference>
<reference evidence="5" key="1">
    <citation type="submission" date="2022-10" db="EMBL/GenBank/DDBJ databases">
        <authorList>
            <person name="Hyden B.L."/>
            <person name="Feng K."/>
            <person name="Yates T."/>
            <person name="Jawdy S."/>
            <person name="Smart L.B."/>
            <person name="Muchero W."/>
        </authorList>
    </citation>
    <scope>NUCLEOTIDE SEQUENCE</scope>
    <source>
        <tissue evidence="5">Shoot tip</tissue>
    </source>
</reference>
<evidence type="ECO:0000256" key="1">
    <source>
        <dbReference type="ARBA" id="ARBA00004123"/>
    </source>
</evidence>
<comment type="caution">
    <text evidence="5">The sequence shown here is derived from an EMBL/GenBank/DDBJ whole genome shotgun (WGS) entry which is preliminary data.</text>
</comment>
<sequence>MRQVAQTCQRKLNRMVEATSAIHHLLQRPIAKTATANDEEKCSPALNIFCNHLHRAGLYKSSWTILQFMLLRMVSESIAHGGNAMQESPAPQPQLVQDQTSLKEHSLLSLTLDEIQLKRGKNFGSMNMDEFLTNLWSPDHDNQPDRALSPSLMRYKGKNHRHNKVSNTIDADHEPPDQGHQTLGELTLEDFLIKAGVVQEAPAGSSQQKRVKTTLDSNNSCLDMNFGTGHIVMGLGYHTAGNNLSAVNGFTAHQMYPQIKRCNVGEAVSNNADDDHENEMCQGMMELGAQSNKKRVVDGPREVVVERRRRRMIKNRESAARSRARKQFIYIHCRHIRWSWNMS</sequence>
<gene>
    <name evidence="5" type="ORF">OIU77_020649</name>
</gene>
<dbReference type="InterPro" id="IPR043452">
    <property type="entry name" value="BZIP46-like"/>
</dbReference>
<evidence type="ECO:0000256" key="2">
    <source>
        <dbReference type="ARBA" id="ARBA00023125"/>
    </source>
</evidence>
<evidence type="ECO:0000313" key="6">
    <source>
        <dbReference type="Proteomes" id="UP001141253"/>
    </source>
</evidence>
<dbReference type="PANTHER" id="PTHR22952:SF395">
    <property type="entry name" value="ABSCISIC ACID-INSENSITIVE 5-LIKE PROTEIN 1"/>
    <property type="match status" value="1"/>
</dbReference>
<accession>A0ABQ9CB74</accession>
<dbReference type="InterPro" id="IPR004827">
    <property type="entry name" value="bZIP"/>
</dbReference>
<name>A0ABQ9CB74_9ROSI</name>
<dbReference type="Proteomes" id="UP001141253">
    <property type="component" value="Chromosome 4"/>
</dbReference>
<evidence type="ECO:0000313" key="5">
    <source>
        <dbReference type="EMBL" id="KAJ6395441.1"/>
    </source>
</evidence>
<evidence type="ECO:0000256" key="3">
    <source>
        <dbReference type="ARBA" id="ARBA00023242"/>
    </source>
</evidence>
<protein>
    <recommendedName>
        <fullName evidence="4">BZIP domain-containing protein</fullName>
    </recommendedName>
</protein>
<feature type="domain" description="BZIP" evidence="4">
    <location>
        <begin position="310"/>
        <end position="325"/>
    </location>
</feature>
<organism evidence="5 6">
    <name type="scientific">Salix suchowensis</name>
    <dbReference type="NCBI Taxonomy" id="1278906"/>
    <lineage>
        <taxon>Eukaryota</taxon>
        <taxon>Viridiplantae</taxon>
        <taxon>Streptophyta</taxon>
        <taxon>Embryophyta</taxon>
        <taxon>Tracheophyta</taxon>
        <taxon>Spermatophyta</taxon>
        <taxon>Magnoliopsida</taxon>
        <taxon>eudicotyledons</taxon>
        <taxon>Gunneridae</taxon>
        <taxon>Pentapetalae</taxon>
        <taxon>rosids</taxon>
        <taxon>fabids</taxon>
        <taxon>Malpighiales</taxon>
        <taxon>Salicaceae</taxon>
        <taxon>Saliceae</taxon>
        <taxon>Salix</taxon>
    </lineage>
</organism>
<dbReference type="PROSITE" id="PS00036">
    <property type="entry name" value="BZIP_BASIC"/>
    <property type="match status" value="1"/>
</dbReference>
<comment type="subcellular location">
    <subcellularLocation>
        <location evidence="1">Nucleus</location>
    </subcellularLocation>
</comment>
<dbReference type="EMBL" id="JAPFFI010000004">
    <property type="protein sequence ID" value="KAJ6395441.1"/>
    <property type="molecule type" value="Genomic_DNA"/>
</dbReference>
<keyword evidence="6" id="KW-1185">Reference proteome</keyword>
<keyword evidence="2" id="KW-0238">DNA-binding</keyword>
<proteinExistence type="predicted"/>
<reference evidence="5" key="2">
    <citation type="journal article" date="2023" name="Int. J. Mol. Sci.">
        <title>De Novo Assembly and Annotation of 11 Diverse Shrub Willow (Salix) Genomes Reveals Novel Gene Organization in Sex-Linked Regions.</title>
        <authorList>
            <person name="Hyden B."/>
            <person name="Feng K."/>
            <person name="Yates T.B."/>
            <person name="Jawdy S."/>
            <person name="Cereghino C."/>
            <person name="Smart L.B."/>
            <person name="Muchero W."/>
        </authorList>
    </citation>
    <scope>NUCLEOTIDE SEQUENCE</scope>
    <source>
        <tissue evidence="5">Shoot tip</tissue>
    </source>
</reference>
<keyword evidence="3" id="KW-0539">Nucleus</keyword>